<dbReference type="GO" id="GO:0006801">
    <property type="term" value="P:superoxide metabolic process"/>
    <property type="evidence" value="ECO:0007669"/>
    <property type="project" value="InterPro"/>
</dbReference>
<dbReference type="InterPro" id="IPR024134">
    <property type="entry name" value="SOD_Cu/Zn_/chaperone"/>
</dbReference>
<accession>A0A813NSG7</accession>
<evidence type="ECO:0000256" key="1">
    <source>
        <dbReference type="SAM" id="SignalP"/>
    </source>
</evidence>
<evidence type="ECO:0000313" key="3">
    <source>
        <dbReference type="EMBL" id="CAF0738080.1"/>
    </source>
</evidence>
<dbReference type="InterPro" id="IPR036423">
    <property type="entry name" value="SOD-like_Cu/Zn_dom_sf"/>
</dbReference>
<feature type="domain" description="Superoxide dismutase copper/zinc binding" evidence="2">
    <location>
        <begin position="39"/>
        <end position="183"/>
    </location>
</feature>
<proteinExistence type="predicted"/>
<name>A0A813NSG7_9BILA</name>
<comment type="caution">
    <text evidence="3">The sequence shown here is derived from an EMBL/GenBank/DDBJ whole genome shotgun (WGS) entry which is preliminary data.</text>
</comment>
<keyword evidence="4" id="KW-1185">Reference proteome</keyword>
<organism evidence="3 4">
    <name type="scientific">Brachionus calyciflorus</name>
    <dbReference type="NCBI Taxonomy" id="104777"/>
    <lineage>
        <taxon>Eukaryota</taxon>
        <taxon>Metazoa</taxon>
        <taxon>Spiralia</taxon>
        <taxon>Gnathifera</taxon>
        <taxon>Rotifera</taxon>
        <taxon>Eurotatoria</taxon>
        <taxon>Monogononta</taxon>
        <taxon>Pseudotrocha</taxon>
        <taxon>Ploima</taxon>
        <taxon>Brachionidae</taxon>
        <taxon>Brachionus</taxon>
    </lineage>
</organism>
<dbReference type="SUPFAM" id="SSF49329">
    <property type="entry name" value="Cu,Zn superoxide dismutase-like"/>
    <property type="match status" value="1"/>
</dbReference>
<reference evidence="3" key="1">
    <citation type="submission" date="2021-02" db="EMBL/GenBank/DDBJ databases">
        <authorList>
            <person name="Nowell W R."/>
        </authorList>
    </citation>
    <scope>NUCLEOTIDE SEQUENCE</scope>
    <source>
        <strain evidence="3">Ploen Becks lab</strain>
    </source>
</reference>
<dbReference type="CDD" id="cd00305">
    <property type="entry name" value="Cu-Zn_Superoxide_Dismutase"/>
    <property type="match status" value="1"/>
</dbReference>
<gene>
    <name evidence="3" type="ORF">OXX778_LOCUS3236</name>
</gene>
<evidence type="ECO:0000313" key="4">
    <source>
        <dbReference type="Proteomes" id="UP000663879"/>
    </source>
</evidence>
<dbReference type="OrthoDB" id="2015551at2759"/>
<dbReference type="PANTHER" id="PTHR10003">
    <property type="entry name" value="SUPEROXIDE DISMUTASE CU-ZN -RELATED"/>
    <property type="match status" value="1"/>
</dbReference>
<dbReference type="GO" id="GO:0005507">
    <property type="term" value="F:copper ion binding"/>
    <property type="evidence" value="ECO:0007669"/>
    <property type="project" value="InterPro"/>
</dbReference>
<dbReference type="AlphaFoldDB" id="A0A813NSG7"/>
<evidence type="ECO:0000259" key="2">
    <source>
        <dbReference type="Pfam" id="PF00080"/>
    </source>
</evidence>
<keyword evidence="1" id="KW-0732">Signal</keyword>
<dbReference type="PRINTS" id="PR00068">
    <property type="entry name" value="CUZNDISMTASE"/>
</dbReference>
<dbReference type="Gene3D" id="2.60.40.200">
    <property type="entry name" value="Superoxide dismutase, copper/zinc binding domain"/>
    <property type="match status" value="1"/>
</dbReference>
<dbReference type="InterPro" id="IPR001424">
    <property type="entry name" value="SOD_Cu_Zn_dom"/>
</dbReference>
<sequence>MSINFLLIFFSILAISSCQYEITKRAFVVISGNFGENIISGNVMFQQLNSDLLEITVSIQGIPPNLGPFLGFHVHTNGILSSSQNAAERCKSAGTHFNPLNSTHGDISSPIRHMGDYGNLFVNQDGTISQTFTDRISSLLGPFSILGRTVLLHEKQDDLGLDPNNENSKVNGNSGSPIACGVIGVWS</sequence>
<dbReference type="EMBL" id="CAJNOC010000280">
    <property type="protein sequence ID" value="CAF0738080.1"/>
    <property type="molecule type" value="Genomic_DNA"/>
</dbReference>
<feature type="chain" id="PRO_5032508208" description="Superoxide dismutase copper/zinc binding domain-containing protein" evidence="1">
    <location>
        <begin position="19"/>
        <end position="187"/>
    </location>
</feature>
<feature type="signal peptide" evidence="1">
    <location>
        <begin position="1"/>
        <end position="18"/>
    </location>
</feature>
<dbReference type="Pfam" id="PF00080">
    <property type="entry name" value="Sod_Cu"/>
    <property type="match status" value="1"/>
</dbReference>
<dbReference type="Proteomes" id="UP000663879">
    <property type="component" value="Unassembled WGS sequence"/>
</dbReference>
<protein>
    <recommendedName>
        <fullName evidence="2">Superoxide dismutase copper/zinc binding domain-containing protein</fullName>
    </recommendedName>
</protein>